<dbReference type="Gene3D" id="3.40.50.300">
    <property type="entry name" value="P-loop containing nucleotide triphosphate hydrolases"/>
    <property type="match status" value="2"/>
</dbReference>
<dbReference type="GO" id="GO:0006281">
    <property type="term" value="P:DNA repair"/>
    <property type="evidence" value="ECO:0007669"/>
    <property type="project" value="TreeGrafter"/>
</dbReference>
<evidence type="ECO:0000256" key="4">
    <source>
        <dbReference type="ARBA" id="ARBA00022801"/>
    </source>
</evidence>
<comment type="similarity">
    <text evidence="1">Belongs to the helicase family. RecQ subfamily.</text>
</comment>
<dbReference type="GO" id="GO:0005737">
    <property type="term" value="C:cytoplasm"/>
    <property type="evidence" value="ECO:0007669"/>
    <property type="project" value="TreeGrafter"/>
</dbReference>
<dbReference type="Pfam" id="PF00270">
    <property type="entry name" value="DEAD"/>
    <property type="match status" value="1"/>
</dbReference>
<dbReference type="Pfam" id="PF00271">
    <property type="entry name" value="Helicase_C"/>
    <property type="match status" value="1"/>
</dbReference>
<dbReference type="GO" id="GO:0003677">
    <property type="term" value="F:DNA binding"/>
    <property type="evidence" value="ECO:0007669"/>
    <property type="project" value="UniProtKB-KW"/>
</dbReference>
<evidence type="ECO:0000256" key="9">
    <source>
        <dbReference type="ARBA" id="ARBA00034617"/>
    </source>
</evidence>
<evidence type="ECO:0000256" key="12">
    <source>
        <dbReference type="ARBA" id="ARBA00044550"/>
    </source>
</evidence>
<dbReference type="GO" id="GO:0046872">
    <property type="term" value="F:metal ion binding"/>
    <property type="evidence" value="ECO:0007669"/>
    <property type="project" value="UniProtKB-KW"/>
</dbReference>
<evidence type="ECO:0000259" key="13">
    <source>
        <dbReference type="PROSITE" id="PS51192"/>
    </source>
</evidence>
<dbReference type="EMBL" id="CP060695">
    <property type="protein sequence ID" value="QNM86756.1"/>
    <property type="molecule type" value="Genomic_DNA"/>
</dbReference>
<evidence type="ECO:0000256" key="6">
    <source>
        <dbReference type="ARBA" id="ARBA00022840"/>
    </source>
</evidence>
<dbReference type="KEGG" id="ppec:H9W90_06465"/>
<dbReference type="InterPro" id="IPR011545">
    <property type="entry name" value="DEAD/DEAH_box_helicase_dom"/>
</dbReference>
<dbReference type="AlphaFoldDB" id="A0A7G9LDQ7"/>
<dbReference type="EC" id="5.6.2.4" evidence="10"/>
<dbReference type="GO" id="GO:0006310">
    <property type="term" value="P:DNA recombination"/>
    <property type="evidence" value="ECO:0007669"/>
    <property type="project" value="InterPro"/>
</dbReference>
<keyword evidence="8" id="KW-0413">Isomerase</keyword>
<dbReference type="PROSITE" id="PS51192">
    <property type="entry name" value="HELICASE_ATP_BIND_1"/>
    <property type="match status" value="1"/>
</dbReference>
<evidence type="ECO:0000256" key="2">
    <source>
        <dbReference type="ARBA" id="ARBA00022723"/>
    </source>
</evidence>
<dbReference type="PROSITE" id="PS51194">
    <property type="entry name" value="HELICASE_CTER"/>
    <property type="match status" value="1"/>
</dbReference>
<dbReference type="GO" id="GO:0043138">
    <property type="term" value="F:3'-5' DNA helicase activity"/>
    <property type="evidence" value="ECO:0007669"/>
    <property type="project" value="UniProtKB-EC"/>
</dbReference>
<keyword evidence="16" id="KW-1185">Reference proteome</keyword>
<proteinExistence type="inferred from homology"/>
<keyword evidence="4" id="KW-0378">Hydrolase</keyword>
<evidence type="ECO:0000256" key="3">
    <source>
        <dbReference type="ARBA" id="ARBA00022741"/>
    </source>
</evidence>
<dbReference type="SUPFAM" id="SSF52540">
    <property type="entry name" value="P-loop containing nucleoside triphosphate hydrolases"/>
    <property type="match status" value="1"/>
</dbReference>
<evidence type="ECO:0000256" key="11">
    <source>
        <dbReference type="ARBA" id="ARBA00044535"/>
    </source>
</evidence>
<sequence>MISPKEILKKYWGFSEFRNPQEEIITAVLEQKDVIALLPTGGGKSVCFQVPALAKEGVCLIISPLIALMQDQVENLKNLGIKATTIPSGVKQDEIITLFDNIKFGSIKFLYISPERLQSTFIQQKIKELNVNLVAIDEAHCISEWGHDFRPSYRNIKVLRELIPNVNFIALTATANKRVLNDIEENLDLKNPQVFKKSFLRGNLAYQIFTVEDKLQRLLQIFTKTKSPAIVYVNSRKKTIEISNFLNANNFKSGFYNAGLSSIEKKISFTNWMTEKTPIIVATNAFGMGIDKPNVGIVVHYNLPTSIENYVQETGRAGRNNKKSFAALLQNENDILLFKKQTEKSLPSITDIKEVHRKLYQYFRIANGEIFEESFPFNLLEFSKKYNFSTFKVDAILKILSNNGIIEISNNYNEKSTLQFTATHKNVLNYIDKNKILKNFTNSILRTYGGLFEQEMKVNEFIIAKKTGITSQQVVTNLKRLEEDGLLIYKPIISDVEITFLVPREDDKTINRFSREIAQLIHQKKKKAADFISFIKNDSICRSIQVLGYFDEKTNHKCGICDVCLSERKISKKNISFAILKLLENNKNLSSQEISLNLETNEQDILIHLRYLLSENKLILNHLNKYQLNK</sequence>
<keyword evidence="2" id="KW-0479">Metal-binding</keyword>
<reference evidence="15 16" key="1">
    <citation type="submission" date="2020-08" db="EMBL/GenBank/DDBJ databases">
        <title>Polaribacter sp. L12M9 isolated from gut of the Korean scallop.</title>
        <authorList>
            <person name="Jeong Y.S."/>
        </authorList>
    </citation>
    <scope>NUCLEOTIDE SEQUENCE [LARGE SCALE GENOMIC DNA]</scope>
    <source>
        <strain evidence="15 16">L12M9</strain>
    </source>
</reference>
<feature type="domain" description="Helicase ATP-binding" evidence="13">
    <location>
        <begin position="25"/>
        <end position="193"/>
    </location>
</feature>
<dbReference type="SMART" id="SM00487">
    <property type="entry name" value="DEXDc"/>
    <property type="match status" value="1"/>
</dbReference>
<dbReference type="InterPro" id="IPR001650">
    <property type="entry name" value="Helicase_C-like"/>
</dbReference>
<evidence type="ECO:0000259" key="14">
    <source>
        <dbReference type="PROSITE" id="PS51194"/>
    </source>
</evidence>
<evidence type="ECO:0000256" key="8">
    <source>
        <dbReference type="ARBA" id="ARBA00023235"/>
    </source>
</evidence>
<evidence type="ECO:0000313" key="15">
    <source>
        <dbReference type="EMBL" id="QNM86756.1"/>
    </source>
</evidence>
<dbReference type="CDD" id="cd17920">
    <property type="entry name" value="DEXHc_RecQ"/>
    <property type="match status" value="1"/>
</dbReference>
<dbReference type="NCBIfam" id="TIGR00614">
    <property type="entry name" value="recQ_fam"/>
    <property type="match status" value="1"/>
</dbReference>
<dbReference type="InterPro" id="IPR014001">
    <property type="entry name" value="Helicase_ATP-bd"/>
</dbReference>
<dbReference type="Gene3D" id="1.10.10.10">
    <property type="entry name" value="Winged helix-like DNA-binding domain superfamily/Winged helix DNA-binding domain"/>
    <property type="match status" value="1"/>
</dbReference>
<gene>
    <name evidence="15" type="ORF">H9W90_06465</name>
</gene>
<dbReference type="Proteomes" id="UP000515808">
    <property type="component" value="Chromosome"/>
</dbReference>
<dbReference type="PANTHER" id="PTHR13710:SF105">
    <property type="entry name" value="ATP-DEPENDENT DNA HELICASE Q1"/>
    <property type="match status" value="1"/>
</dbReference>
<evidence type="ECO:0000256" key="5">
    <source>
        <dbReference type="ARBA" id="ARBA00022806"/>
    </source>
</evidence>
<dbReference type="RefSeq" id="WP_187483632.1">
    <property type="nucleotide sequence ID" value="NZ_CP060695.1"/>
</dbReference>
<protein>
    <recommendedName>
        <fullName evidence="11">ATP-dependent DNA helicase RecQ</fullName>
        <ecNumber evidence="10">5.6.2.4</ecNumber>
    </recommendedName>
    <alternativeName>
        <fullName evidence="12">DNA 3'-5' helicase RecQ</fullName>
    </alternativeName>
</protein>
<dbReference type="Pfam" id="PF16124">
    <property type="entry name" value="RecQ_Zn_bind"/>
    <property type="match status" value="1"/>
</dbReference>
<dbReference type="GO" id="GO:0043590">
    <property type="term" value="C:bacterial nucleoid"/>
    <property type="evidence" value="ECO:0007669"/>
    <property type="project" value="TreeGrafter"/>
</dbReference>
<dbReference type="FunFam" id="3.40.50.300:FF:001389">
    <property type="entry name" value="ATP-dependent DNA helicase RecQ"/>
    <property type="match status" value="1"/>
</dbReference>
<evidence type="ECO:0000256" key="10">
    <source>
        <dbReference type="ARBA" id="ARBA00034808"/>
    </source>
</evidence>
<keyword evidence="5 15" id="KW-0347">Helicase</keyword>
<keyword evidence="3" id="KW-0547">Nucleotide-binding</keyword>
<dbReference type="SMART" id="SM00490">
    <property type="entry name" value="HELICc"/>
    <property type="match status" value="1"/>
</dbReference>
<dbReference type="GO" id="GO:0005524">
    <property type="term" value="F:ATP binding"/>
    <property type="evidence" value="ECO:0007669"/>
    <property type="project" value="UniProtKB-KW"/>
</dbReference>
<dbReference type="GO" id="GO:0016787">
    <property type="term" value="F:hydrolase activity"/>
    <property type="evidence" value="ECO:0007669"/>
    <property type="project" value="UniProtKB-KW"/>
</dbReference>
<dbReference type="GO" id="GO:0030894">
    <property type="term" value="C:replisome"/>
    <property type="evidence" value="ECO:0007669"/>
    <property type="project" value="TreeGrafter"/>
</dbReference>
<feature type="domain" description="Helicase C-terminal" evidence="14">
    <location>
        <begin position="217"/>
        <end position="383"/>
    </location>
</feature>
<dbReference type="InterPro" id="IPR036388">
    <property type="entry name" value="WH-like_DNA-bd_sf"/>
</dbReference>
<dbReference type="InterPro" id="IPR032284">
    <property type="entry name" value="RecQ_Zn-bd"/>
</dbReference>
<evidence type="ECO:0000313" key="16">
    <source>
        <dbReference type="Proteomes" id="UP000515808"/>
    </source>
</evidence>
<dbReference type="GO" id="GO:0009378">
    <property type="term" value="F:four-way junction helicase activity"/>
    <property type="evidence" value="ECO:0007669"/>
    <property type="project" value="TreeGrafter"/>
</dbReference>
<name>A0A7G9LDQ7_9FLAO</name>
<dbReference type="InterPro" id="IPR027417">
    <property type="entry name" value="P-loop_NTPase"/>
</dbReference>
<organism evidence="15 16">
    <name type="scientific">Polaribacter pectinis</name>
    <dbReference type="NCBI Taxonomy" id="2738844"/>
    <lineage>
        <taxon>Bacteria</taxon>
        <taxon>Pseudomonadati</taxon>
        <taxon>Bacteroidota</taxon>
        <taxon>Flavobacteriia</taxon>
        <taxon>Flavobacteriales</taxon>
        <taxon>Flavobacteriaceae</taxon>
    </lineage>
</organism>
<comment type="catalytic activity">
    <reaction evidence="9">
        <text>Couples ATP hydrolysis with the unwinding of duplex DNA by translocating in the 3'-5' direction.</text>
        <dbReference type="EC" id="5.6.2.4"/>
    </reaction>
</comment>
<accession>A0A7G9LDQ7</accession>
<dbReference type="InterPro" id="IPR004589">
    <property type="entry name" value="DNA_helicase_ATP-dep_RecQ"/>
</dbReference>
<keyword evidence="6" id="KW-0067">ATP-binding</keyword>
<keyword evidence="7" id="KW-0238">DNA-binding</keyword>
<evidence type="ECO:0000256" key="1">
    <source>
        <dbReference type="ARBA" id="ARBA00005446"/>
    </source>
</evidence>
<dbReference type="PANTHER" id="PTHR13710">
    <property type="entry name" value="DNA HELICASE RECQ FAMILY MEMBER"/>
    <property type="match status" value="1"/>
</dbReference>
<evidence type="ECO:0000256" key="7">
    <source>
        <dbReference type="ARBA" id="ARBA00023125"/>
    </source>
</evidence>